<accession>A0A1F7UV84</accession>
<protein>
    <recommendedName>
        <fullName evidence="3">SH3b domain-containing protein</fullName>
    </recommendedName>
</protein>
<name>A0A1F7UV84_9BACT</name>
<dbReference type="PANTHER" id="PTHR32432:SF3">
    <property type="entry name" value="ETHANOLAMINE UTILIZATION PROTEIN EUTJ"/>
    <property type="match status" value="1"/>
</dbReference>
<keyword evidence="2" id="KW-0472">Membrane</keyword>
<dbReference type="Gene3D" id="2.30.30.40">
    <property type="entry name" value="SH3 Domains"/>
    <property type="match status" value="1"/>
</dbReference>
<feature type="transmembrane region" description="Helical" evidence="2">
    <location>
        <begin position="406"/>
        <end position="426"/>
    </location>
</feature>
<sequence length="581" mass="64229">MLLKRKSIGLDIADRSIAVVELVQTNDSCEVINRGHLILPPGIVERGRIKDAKKLAAALHEVFTQAALDPFATQSEVVFGLPESQIYFHLFDLPAHQVEEREHLVLEAALMSIPLPANDLLYSYTVLSEETQKVNILLIAASRTIVSDWQSFFESVGLNVAKTFDVEPLAIRRGLFLESLSAPVCVVDIGAVTSGIDIFDDKGLRYTYSVLIAGDTLTHEIAKITKTSWEKAEELKIRVGLTKDGDNILATLVKILEPLGNEIKTALDYYKQNFGRPVAEVVFVGGTSRLKGLVDYFTANLDVPVRLGDPAVKVARRKKSPSQTTKRGIKTEASDQDIDFYYLEAIGLARRAFPGWWESIDPSLNLAEVHEVTSSKNVLAKIERTIGKEGIMVENVAKRVWSHKNWLAGFAVVCLIVAGLIGYWYLFYKSTNQYEAADKPLATDNRDVSSLVFPERPLKNLDSNLGIDADVGEEPSPGAEPELSNQEPDTAGLEEPSGAVVNPELQKVLILDTPTGWLNVRSGPGTNYPIITKVYPNKSYPLLQEGEKWYKIQLDNGSVDNILPVNNKSEGWVARQYAAKQ</sequence>
<dbReference type="EMBL" id="MGEK01000023">
    <property type="protein sequence ID" value="OGL82175.1"/>
    <property type="molecule type" value="Genomic_DNA"/>
</dbReference>
<feature type="domain" description="SH3b" evidence="3">
    <location>
        <begin position="506"/>
        <end position="581"/>
    </location>
</feature>
<dbReference type="CDD" id="cd24049">
    <property type="entry name" value="ASKHA_NBD_PilM"/>
    <property type="match status" value="1"/>
</dbReference>
<dbReference type="Pfam" id="PF11104">
    <property type="entry name" value="PilM_2"/>
    <property type="match status" value="1"/>
</dbReference>
<dbReference type="Proteomes" id="UP000176846">
    <property type="component" value="Unassembled WGS sequence"/>
</dbReference>
<proteinExistence type="predicted"/>
<dbReference type="PROSITE" id="PS51781">
    <property type="entry name" value="SH3B"/>
    <property type="match status" value="1"/>
</dbReference>
<dbReference type="AlphaFoldDB" id="A0A1F7UV84"/>
<dbReference type="SMART" id="SM00287">
    <property type="entry name" value="SH3b"/>
    <property type="match status" value="1"/>
</dbReference>
<dbReference type="InterPro" id="IPR003646">
    <property type="entry name" value="SH3-like_bac-type"/>
</dbReference>
<feature type="region of interest" description="Disordered" evidence="1">
    <location>
        <begin position="463"/>
        <end position="497"/>
    </location>
</feature>
<dbReference type="SUPFAM" id="SSF53067">
    <property type="entry name" value="Actin-like ATPase domain"/>
    <property type="match status" value="2"/>
</dbReference>
<evidence type="ECO:0000313" key="5">
    <source>
        <dbReference type="Proteomes" id="UP000176846"/>
    </source>
</evidence>
<keyword evidence="2" id="KW-1133">Transmembrane helix</keyword>
<comment type="caution">
    <text evidence="4">The sequence shown here is derived from an EMBL/GenBank/DDBJ whole genome shotgun (WGS) entry which is preliminary data.</text>
</comment>
<keyword evidence="2" id="KW-0812">Transmembrane</keyword>
<dbReference type="Pfam" id="PF08239">
    <property type="entry name" value="SH3_3"/>
    <property type="match status" value="1"/>
</dbReference>
<evidence type="ECO:0000256" key="1">
    <source>
        <dbReference type="SAM" id="MobiDB-lite"/>
    </source>
</evidence>
<evidence type="ECO:0000259" key="3">
    <source>
        <dbReference type="PROSITE" id="PS51781"/>
    </source>
</evidence>
<gene>
    <name evidence="4" type="ORF">A2936_01270</name>
</gene>
<dbReference type="InterPro" id="IPR050696">
    <property type="entry name" value="FtsA/MreB"/>
</dbReference>
<dbReference type="Gene3D" id="3.30.420.40">
    <property type="match status" value="2"/>
</dbReference>
<dbReference type="InterPro" id="IPR043129">
    <property type="entry name" value="ATPase_NBD"/>
</dbReference>
<evidence type="ECO:0000256" key="2">
    <source>
        <dbReference type="SAM" id="Phobius"/>
    </source>
</evidence>
<evidence type="ECO:0000313" key="4">
    <source>
        <dbReference type="EMBL" id="OGL82175.1"/>
    </source>
</evidence>
<dbReference type="PANTHER" id="PTHR32432">
    <property type="entry name" value="CELL DIVISION PROTEIN FTSA-RELATED"/>
    <property type="match status" value="1"/>
</dbReference>
<reference evidence="4 5" key="1">
    <citation type="journal article" date="2016" name="Nat. Commun.">
        <title>Thousands of microbial genomes shed light on interconnected biogeochemical processes in an aquifer system.</title>
        <authorList>
            <person name="Anantharaman K."/>
            <person name="Brown C.T."/>
            <person name="Hug L.A."/>
            <person name="Sharon I."/>
            <person name="Castelle C.J."/>
            <person name="Probst A.J."/>
            <person name="Thomas B.C."/>
            <person name="Singh A."/>
            <person name="Wilkins M.J."/>
            <person name="Karaoz U."/>
            <person name="Brodie E.L."/>
            <person name="Williams K.H."/>
            <person name="Hubbard S.S."/>
            <person name="Banfield J.F."/>
        </authorList>
    </citation>
    <scope>NUCLEOTIDE SEQUENCE [LARGE SCALE GENOMIC DNA]</scope>
</reference>
<dbReference type="Gene3D" id="3.30.1490.300">
    <property type="match status" value="1"/>
</dbReference>
<organism evidence="4 5">
    <name type="scientific">Candidatus Uhrbacteria bacterium RIFCSPLOWO2_01_FULL_47_25</name>
    <dbReference type="NCBI Taxonomy" id="1802402"/>
    <lineage>
        <taxon>Bacteria</taxon>
        <taxon>Candidatus Uhriibacteriota</taxon>
    </lineage>
</organism>
<dbReference type="InterPro" id="IPR005883">
    <property type="entry name" value="PilM"/>
</dbReference>